<evidence type="ECO:0000256" key="5">
    <source>
        <dbReference type="ARBA" id="ARBA00023157"/>
    </source>
</evidence>
<evidence type="ECO:0000256" key="7">
    <source>
        <dbReference type="ARBA" id="ARBA00043266"/>
    </source>
</evidence>
<dbReference type="AlphaFoldDB" id="A0A5N3UUS4"/>
<keyword evidence="7" id="KW-1279">T cell receptor</keyword>
<evidence type="ECO:0000256" key="6">
    <source>
        <dbReference type="ARBA" id="ARBA00023180"/>
    </source>
</evidence>
<protein>
    <submittedName>
        <fullName evidence="10">Uncharacterized protein</fullName>
    </submittedName>
</protein>
<sequence length="110" mass="11715">MENMLECAFIVLWLQVGCSASTAATPSAASEGYSGIDKTRGRALNSFLLYSAGDGKQKERLRATLLKKASSLHIEAPKPKDSATYLCAVQTQCSPGTCRPYPNSEAAALE</sequence>
<dbReference type="PANTHER" id="PTHR19339">
    <property type="entry name" value="T CELL RECEPTOR ALPHA VARIABLE 39"/>
    <property type="match status" value="1"/>
</dbReference>
<dbReference type="EMBL" id="VCEA01000438">
    <property type="protein sequence ID" value="KAB0340277.1"/>
    <property type="molecule type" value="Genomic_DNA"/>
</dbReference>
<keyword evidence="6" id="KW-0325">Glycoprotein</keyword>
<keyword evidence="4" id="KW-0472">Membrane</keyword>
<keyword evidence="11" id="KW-1185">Reference proteome</keyword>
<keyword evidence="7" id="KW-1064">Adaptive immunity</keyword>
<evidence type="ECO:0000256" key="4">
    <source>
        <dbReference type="ARBA" id="ARBA00023136"/>
    </source>
</evidence>
<evidence type="ECO:0000313" key="11">
    <source>
        <dbReference type="Proteomes" id="UP000326458"/>
    </source>
</evidence>
<gene>
    <name evidence="10" type="ORF">FD754_023265</name>
    <name evidence="9" type="ORF">FD754_023267</name>
</gene>
<comment type="subcellular location">
    <subcellularLocation>
        <location evidence="1">Cell membrane</location>
    </subcellularLocation>
</comment>
<dbReference type="Gene3D" id="2.60.40.10">
    <property type="entry name" value="Immunoglobulins"/>
    <property type="match status" value="1"/>
</dbReference>
<dbReference type="InterPro" id="IPR036179">
    <property type="entry name" value="Ig-like_dom_sf"/>
</dbReference>
<feature type="chain" id="PRO_5044622307" evidence="8">
    <location>
        <begin position="21"/>
        <end position="110"/>
    </location>
</feature>
<keyword evidence="7" id="KW-0391">Immunity</keyword>
<evidence type="ECO:0000256" key="3">
    <source>
        <dbReference type="ARBA" id="ARBA00022729"/>
    </source>
</evidence>
<keyword evidence="3 8" id="KW-0732">Signal</keyword>
<keyword evidence="2" id="KW-1003">Cell membrane</keyword>
<proteinExistence type="predicted"/>
<evidence type="ECO:0000256" key="1">
    <source>
        <dbReference type="ARBA" id="ARBA00004236"/>
    </source>
</evidence>
<evidence type="ECO:0000256" key="2">
    <source>
        <dbReference type="ARBA" id="ARBA00022475"/>
    </source>
</evidence>
<evidence type="ECO:0000256" key="8">
    <source>
        <dbReference type="SAM" id="SignalP"/>
    </source>
</evidence>
<dbReference type="GO" id="GO:0042101">
    <property type="term" value="C:T cell receptor complex"/>
    <property type="evidence" value="ECO:0007669"/>
    <property type="project" value="UniProtKB-KW"/>
</dbReference>
<reference evidence="10 11" key="1">
    <citation type="submission" date="2019-06" db="EMBL/GenBank/DDBJ databases">
        <title>Discovery of a novel chromosome fission-fusion reversal in muntjac.</title>
        <authorList>
            <person name="Mudd A.B."/>
            <person name="Bredeson J.V."/>
            <person name="Baum R."/>
            <person name="Hockemeyer D."/>
            <person name="Rokhsar D.S."/>
        </authorList>
    </citation>
    <scope>NUCLEOTIDE SEQUENCE [LARGE SCALE GENOMIC DNA]</scope>
    <source>
        <strain evidence="10">UTSW_UCB_Mm</strain>
        <tissue evidence="10">Fibroblast cell line</tissue>
    </source>
</reference>
<dbReference type="SUPFAM" id="SSF48726">
    <property type="entry name" value="Immunoglobulin"/>
    <property type="match status" value="1"/>
</dbReference>
<name>A0A5N3UUS4_MUNMU</name>
<dbReference type="Proteomes" id="UP000326458">
    <property type="component" value="Unassembled WGS sequence"/>
</dbReference>
<keyword evidence="5" id="KW-1015">Disulfide bond</keyword>
<feature type="signal peptide" evidence="8">
    <location>
        <begin position="1"/>
        <end position="20"/>
    </location>
</feature>
<organism evidence="10 11">
    <name type="scientific">Muntiacus muntjak</name>
    <name type="common">Barking deer</name>
    <name type="synonym">Indian muntjac</name>
    <dbReference type="NCBI Taxonomy" id="9888"/>
    <lineage>
        <taxon>Eukaryota</taxon>
        <taxon>Metazoa</taxon>
        <taxon>Chordata</taxon>
        <taxon>Craniata</taxon>
        <taxon>Vertebrata</taxon>
        <taxon>Euteleostomi</taxon>
        <taxon>Mammalia</taxon>
        <taxon>Eutheria</taxon>
        <taxon>Laurasiatheria</taxon>
        <taxon>Artiodactyla</taxon>
        <taxon>Ruminantia</taxon>
        <taxon>Pecora</taxon>
        <taxon>Cervidae</taxon>
        <taxon>Muntiacinae</taxon>
        <taxon>Muntiacus</taxon>
    </lineage>
</organism>
<evidence type="ECO:0000313" key="9">
    <source>
        <dbReference type="EMBL" id="KAB0340277.1"/>
    </source>
</evidence>
<dbReference type="InterPro" id="IPR013783">
    <property type="entry name" value="Ig-like_fold"/>
</dbReference>
<accession>A0A5N3UUS4</accession>
<dbReference type="InterPro" id="IPR051896">
    <property type="entry name" value="TCR_alpha_variable"/>
</dbReference>
<dbReference type="PANTHER" id="PTHR19339:SF0">
    <property type="entry name" value="T CELL RECEPTOR ALPHA VARIABLE 41"/>
    <property type="match status" value="1"/>
</dbReference>
<comment type="caution">
    <text evidence="10">The sequence shown here is derived from an EMBL/GenBank/DDBJ whole genome shotgun (WGS) entry which is preliminary data.</text>
</comment>
<dbReference type="EMBL" id="VCEA01000437">
    <property type="protein sequence ID" value="KAB0340281.1"/>
    <property type="molecule type" value="Genomic_DNA"/>
</dbReference>
<evidence type="ECO:0000313" key="10">
    <source>
        <dbReference type="EMBL" id="KAB0340281.1"/>
    </source>
</evidence>